<dbReference type="GO" id="GO:0003700">
    <property type="term" value="F:DNA-binding transcription factor activity"/>
    <property type="evidence" value="ECO:0007669"/>
    <property type="project" value="TreeGrafter"/>
</dbReference>
<dbReference type="PANTHER" id="PTHR33221">
    <property type="entry name" value="WINGED HELIX-TURN-HELIX TRANSCRIPTIONAL REGULATOR, RRF2 FAMILY"/>
    <property type="match status" value="1"/>
</dbReference>
<dbReference type="RefSeq" id="WP_188363658.1">
    <property type="nucleotide sequence ID" value="NZ_BAABJF010000011.1"/>
</dbReference>
<dbReference type="PANTHER" id="PTHR33221:SF2">
    <property type="entry name" value="TRANSCRIPTIONAL REGULATOR"/>
    <property type="match status" value="1"/>
</dbReference>
<reference evidence="1" key="1">
    <citation type="journal article" date="2014" name="Int. J. Syst. Evol. Microbiol.">
        <title>Complete genome sequence of Corynebacterium casei LMG S-19264T (=DSM 44701T), isolated from a smear-ripened cheese.</title>
        <authorList>
            <consortium name="US DOE Joint Genome Institute (JGI-PGF)"/>
            <person name="Walter F."/>
            <person name="Albersmeier A."/>
            <person name="Kalinowski J."/>
            <person name="Ruckert C."/>
        </authorList>
    </citation>
    <scope>NUCLEOTIDE SEQUENCE</scope>
    <source>
        <strain evidence="1">CGMCC 1.12181</strain>
    </source>
</reference>
<dbReference type="Pfam" id="PF02082">
    <property type="entry name" value="Rrf2"/>
    <property type="match status" value="1"/>
</dbReference>
<dbReference type="NCBIfam" id="TIGR00738">
    <property type="entry name" value="rrf2_super"/>
    <property type="match status" value="1"/>
</dbReference>
<evidence type="ECO:0000313" key="1">
    <source>
        <dbReference type="EMBL" id="GGF83444.1"/>
    </source>
</evidence>
<dbReference type="PROSITE" id="PS51197">
    <property type="entry name" value="HTH_RRF2_2"/>
    <property type="match status" value="1"/>
</dbReference>
<dbReference type="GO" id="GO:0005829">
    <property type="term" value="C:cytosol"/>
    <property type="evidence" value="ECO:0007669"/>
    <property type="project" value="TreeGrafter"/>
</dbReference>
<dbReference type="InterPro" id="IPR014290">
    <property type="entry name" value="SUF_FeS_clus_asmbl_reg"/>
</dbReference>
<dbReference type="InterPro" id="IPR000944">
    <property type="entry name" value="Tscrpt_reg_Rrf2"/>
</dbReference>
<dbReference type="Proteomes" id="UP000605253">
    <property type="component" value="Unassembled WGS sequence"/>
</dbReference>
<dbReference type="SUPFAM" id="SSF46785">
    <property type="entry name" value="Winged helix' DNA-binding domain"/>
    <property type="match status" value="1"/>
</dbReference>
<dbReference type="InterPro" id="IPR011991">
    <property type="entry name" value="ArsR-like_HTH"/>
</dbReference>
<proteinExistence type="predicted"/>
<accession>A0A917FI81</accession>
<dbReference type="NCBIfam" id="TIGR02944">
    <property type="entry name" value="suf_reg_Xantho"/>
    <property type="match status" value="1"/>
</dbReference>
<dbReference type="CDD" id="cd00090">
    <property type="entry name" value="HTH_ARSR"/>
    <property type="match status" value="1"/>
</dbReference>
<sequence>MIKLARLTEYGFMLIMALKKTSEPVSADYLAQTVGLELPTVSKILKQLRQAGLLDSKRGARGGYFLIKRKRDISLHEVIEAMEGRLALTECADDQGHCDFISHCYMSAGMRRVNQVISQALQNVTVSEIMDNKQKINLQIKS</sequence>
<dbReference type="InterPro" id="IPR036388">
    <property type="entry name" value="WH-like_DNA-bd_sf"/>
</dbReference>
<dbReference type="PROSITE" id="PS01332">
    <property type="entry name" value="HTH_RRF2_1"/>
    <property type="match status" value="1"/>
</dbReference>
<dbReference type="InterPro" id="IPR036390">
    <property type="entry name" value="WH_DNA-bd_sf"/>
</dbReference>
<organism evidence="1 2">
    <name type="scientific">Marinicella pacifica</name>
    <dbReference type="NCBI Taxonomy" id="1171543"/>
    <lineage>
        <taxon>Bacteria</taxon>
        <taxon>Pseudomonadati</taxon>
        <taxon>Pseudomonadota</taxon>
        <taxon>Gammaproteobacteria</taxon>
        <taxon>Lysobacterales</taxon>
        <taxon>Marinicellaceae</taxon>
        <taxon>Marinicella</taxon>
    </lineage>
</organism>
<protein>
    <submittedName>
        <fullName evidence="1">Transcriptional regulator</fullName>
    </submittedName>
</protein>
<name>A0A917FI81_9GAMM</name>
<evidence type="ECO:0000313" key="2">
    <source>
        <dbReference type="Proteomes" id="UP000605253"/>
    </source>
</evidence>
<comment type="caution">
    <text evidence="1">The sequence shown here is derived from an EMBL/GenBank/DDBJ whole genome shotgun (WGS) entry which is preliminary data.</text>
</comment>
<dbReference type="Gene3D" id="1.10.10.10">
    <property type="entry name" value="Winged helix-like DNA-binding domain superfamily/Winged helix DNA-binding domain"/>
    <property type="match status" value="1"/>
</dbReference>
<dbReference type="EMBL" id="BMEO01000001">
    <property type="protein sequence ID" value="GGF83444.1"/>
    <property type="molecule type" value="Genomic_DNA"/>
</dbReference>
<reference evidence="1" key="2">
    <citation type="submission" date="2020-09" db="EMBL/GenBank/DDBJ databases">
        <authorList>
            <person name="Sun Q."/>
            <person name="Zhou Y."/>
        </authorList>
    </citation>
    <scope>NUCLEOTIDE SEQUENCE</scope>
    <source>
        <strain evidence="1">CGMCC 1.12181</strain>
    </source>
</reference>
<gene>
    <name evidence="1" type="ORF">GCM10011365_00470</name>
</gene>
<keyword evidence="2" id="KW-1185">Reference proteome</keyword>
<dbReference type="InterPro" id="IPR030489">
    <property type="entry name" value="TR_Rrf2-type_CS"/>
</dbReference>
<dbReference type="AlphaFoldDB" id="A0A917FI81"/>